<feature type="domain" description="Major facilitator superfamily (MFS) profile" evidence="8">
    <location>
        <begin position="1"/>
        <end position="394"/>
    </location>
</feature>
<evidence type="ECO:0000313" key="10">
    <source>
        <dbReference type="Proteomes" id="UP001165205"/>
    </source>
</evidence>
<feature type="transmembrane region" description="Helical" evidence="7">
    <location>
        <begin position="131"/>
        <end position="149"/>
    </location>
</feature>
<gene>
    <name evidence="9" type="ORF">Aory04_000436400</name>
</gene>
<reference evidence="9" key="1">
    <citation type="submission" date="2023-04" db="EMBL/GenBank/DDBJ databases">
        <title>Aspergillus oryzae NBRC 4228.</title>
        <authorList>
            <person name="Ichikawa N."/>
            <person name="Sato H."/>
            <person name="Tonouchi N."/>
        </authorList>
    </citation>
    <scope>NUCLEOTIDE SEQUENCE</scope>
    <source>
        <strain evidence="9">NBRC 4228</strain>
    </source>
</reference>
<keyword evidence="4 7" id="KW-0812">Transmembrane</keyword>
<evidence type="ECO:0000256" key="7">
    <source>
        <dbReference type="SAM" id="Phobius"/>
    </source>
</evidence>
<protein>
    <submittedName>
        <fullName evidence="9">Unnamed protein product</fullName>
    </submittedName>
</protein>
<accession>A0AAN4YI01</accession>
<feature type="transmembrane region" description="Helical" evidence="7">
    <location>
        <begin position="247"/>
        <end position="267"/>
    </location>
</feature>
<comment type="caution">
    <text evidence="9">The sequence shown here is derived from an EMBL/GenBank/DDBJ whole genome shotgun (WGS) entry which is preliminary data.</text>
</comment>
<dbReference type="InterPro" id="IPR005829">
    <property type="entry name" value="Sugar_transporter_CS"/>
</dbReference>
<evidence type="ECO:0000259" key="8">
    <source>
        <dbReference type="PROSITE" id="PS50850"/>
    </source>
</evidence>
<evidence type="ECO:0000256" key="6">
    <source>
        <dbReference type="ARBA" id="ARBA00023136"/>
    </source>
</evidence>
<dbReference type="InterPro" id="IPR003663">
    <property type="entry name" value="Sugar/inositol_transpt"/>
</dbReference>
<dbReference type="EMBL" id="BSYA01000038">
    <property type="protein sequence ID" value="GMG27811.1"/>
    <property type="molecule type" value="Genomic_DNA"/>
</dbReference>
<dbReference type="PANTHER" id="PTHR48022:SF8">
    <property type="entry name" value="MAJOR FACILITATOR SUPERFAMILY (MFS) PROFILE DOMAIN-CONTAINING PROTEIN-RELATED"/>
    <property type="match status" value="1"/>
</dbReference>
<dbReference type="AlphaFoldDB" id="A0AAN4YI01"/>
<dbReference type="Proteomes" id="UP001165205">
    <property type="component" value="Unassembled WGS sequence"/>
</dbReference>
<dbReference type="PROSITE" id="PS00216">
    <property type="entry name" value="SUGAR_TRANSPORT_1"/>
    <property type="match status" value="1"/>
</dbReference>
<dbReference type="PANTHER" id="PTHR48022">
    <property type="entry name" value="PLASTIDIC GLUCOSE TRANSPORTER 4"/>
    <property type="match status" value="1"/>
</dbReference>
<feature type="transmembrane region" description="Helical" evidence="7">
    <location>
        <begin position="37"/>
        <end position="57"/>
    </location>
</feature>
<feature type="transmembrane region" description="Helical" evidence="7">
    <location>
        <begin position="93"/>
        <end position="111"/>
    </location>
</feature>
<evidence type="ECO:0000256" key="1">
    <source>
        <dbReference type="ARBA" id="ARBA00004141"/>
    </source>
</evidence>
<dbReference type="PROSITE" id="PS00217">
    <property type="entry name" value="SUGAR_TRANSPORT_2"/>
    <property type="match status" value="1"/>
</dbReference>
<feature type="transmembrane region" description="Helical" evidence="7">
    <location>
        <begin position="274"/>
        <end position="296"/>
    </location>
</feature>
<dbReference type="InterPro" id="IPR050360">
    <property type="entry name" value="MFS_Sugar_Transporters"/>
</dbReference>
<evidence type="ECO:0000256" key="4">
    <source>
        <dbReference type="ARBA" id="ARBA00022692"/>
    </source>
</evidence>
<evidence type="ECO:0000256" key="3">
    <source>
        <dbReference type="ARBA" id="ARBA00022448"/>
    </source>
</evidence>
<dbReference type="GO" id="GO:0016020">
    <property type="term" value="C:membrane"/>
    <property type="evidence" value="ECO:0007669"/>
    <property type="project" value="UniProtKB-SubCell"/>
</dbReference>
<keyword evidence="3" id="KW-0813">Transport</keyword>
<dbReference type="InterPro" id="IPR036259">
    <property type="entry name" value="MFS_trans_sf"/>
</dbReference>
<dbReference type="PROSITE" id="PS50850">
    <property type="entry name" value="MFS"/>
    <property type="match status" value="1"/>
</dbReference>
<keyword evidence="5 7" id="KW-1133">Transmembrane helix</keyword>
<evidence type="ECO:0000313" key="9">
    <source>
        <dbReference type="EMBL" id="GMG27811.1"/>
    </source>
</evidence>
<dbReference type="SUPFAM" id="SSF103473">
    <property type="entry name" value="MFS general substrate transporter"/>
    <property type="match status" value="1"/>
</dbReference>
<dbReference type="Gene3D" id="1.20.1250.20">
    <property type="entry name" value="MFS general substrate transporter like domains"/>
    <property type="match status" value="1"/>
</dbReference>
<feature type="transmembrane region" description="Helical" evidence="7">
    <location>
        <begin position="219"/>
        <end position="235"/>
    </location>
</feature>
<keyword evidence="6 7" id="KW-0472">Membrane</keyword>
<dbReference type="Pfam" id="PF00083">
    <property type="entry name" value="Sugar_tr"/>
    <property type="match status" value="1"/>
</dbReference>
<sequence length="394" mass="43747">MRLQGTIAAMLAAGGSAGALCAAPTSDFLGRKWSVFLWGFIFVVGAAMQMVADYDVLLAGRFIGGMGVGASSMLTPQFLAENSPKSVRGSMTATYNLMILAGIMLAFWINYGVSLWSFPGVEHDNTQWRTSMGIQLIPGALMCLMIPFVPETPRYLINHGRSEEGIKNLCRLRKLPIEHPYVQTEYQEIEAQVRYEQECHQGHSYWVVLQDILLIKSNFQRFFLAIMLFLFHKFTGTDSLNVSTPFMILQSSRLTFVVTIFYVTYLVDRVGRRLPLLVGASLQATAMLYLALYLRFAGTNTDTVGGTPAGGIVGIVWIYIYAFGWSFGHSVACYVVAAEIFPTRIVRLSQYLFLSSSGFNWPLTIYSYRGRSACQFASSSTGLSTTASRGLRRI</sequence>
<dbReference type="InterPro" id="IPR020846">
    <property type="entry name" value="MFS_dom"/>
</dbReference>
<comment type="similarity">
    <text evidence="2">Belongs to the major facilitator superfamily. Sugar transporter (TC 2.A.1.1) family.</text>
</comment>
<evidence type="ECO:0000256" key="2">
    <source>
        <dbReference type="ARBA" id="ARBA00010992"/>
    </source>
</evidence>
<dbReference type="GO" id="GO:0005351">
    <property type="term" value="F:carbohydrate:proton symporter activity"/>
    <property type="evidence" value="ECO:0007669"/>
    <property type="project" value="TreeGrafter"/>
</dbReference>
<proteinExistence type="inferred from homology"/>
<organism evidence="9 10">
    <name type="scientific">Aspergillus oryzae</name>
    <name type="common">Yellow koji mold</name>
    <dbReference type="NCBI Taxonomy" id="5062"/>
    <lineage>
        <taxon>Eukaryota</taxon>
        <taxon>Fungi</taxon>
        <taxon>Dikarya</taxon>
        <taxon>Ascomycota</taxon>
        <taxon>Pezizomycotina</taxon>
        <taxon>Eurotiomycetes</taxon>
        <taxon>Eurotiomycetidae</taxon>
        <taxon>Eurotiales</taxon>
        <taxon>Aspergillaceae</taxon>
        <taxon>Aspergillus</taxon>
        <taxon>Aspergillus subgen. Circumdati</taxon>
    </lineage>
</organism>
<dbReference type="PRINTS" id="PR00171">
    <property type="entry name" value="SUGRTRNSPORT"/>
</dbReference>
<dbReference type="InterPro" id="IPR005828">
    <property type="entry name" value="MFS_sugar_transport-like"/>
</dbReference>
<evidence type="ECO:0000256" key="5">
    <source>
        <dbReference type="ARBA" id="ARBA00022989"/>
    </source>
</evidence>
<comment type="subcellular location">
    <subcellularLocation>
        <location evidence="1">Membrane</location>
        <topology evidence="1">Multi-pass membrane protein</topology>
    </subcellularLocation>
</comment>
<feature type="transmembrane region" description="Helical" evidence="7">
    <location>
        <begin position="316"/>
        <end position="337"/>
    </location>
</feature>
<name>A0AAN4YI01_ASPOZ</name>